<name>A0A9D4AM20_9SAUR</name>
<sequence>MANEWPPPGPLSCRALSPAGPPACLAELLPVSLGVTMCSLSCRFKWKGLGLALAPRESVFLPPSPYCPCSCWSFPAAATQAACSIPGGGEESPSGCHCSQCLPFFPAWPWEPHRDQLGALPPRGVLWKGWLSSPTEEMEEKLHESAPARVHISLF</sequence>
<dbReference type="Proteomes" id="UP000827986">
    <property type="component" value="Unassembled WGS sequence"/>
</dbReference>
<dbReference type="AlphaFoldDB" id="A0A9D4AM20"/>
<keyword evidence="2" id="KW-1185">Reference proteome</keyword>
<evidence type="ECO:0000313" key="2">
    <source>
        <dbReference type="Proteomes" id="UP000827986"/>
    </source>
</evidence>
<protein>
    <submittedName>
        <fullName evidence="1">Uncharacterized protein</fullName>
    </submittedName>
</protein>
<comment type="caution">
    <text evidence="1">The sequence shown here is derived from an EMBL/GenBank/DDBJ whole genome shotgun (WGS) entry which is preliminary data.</text>
</comment>
<evidence type="ECO:0000313" key="1">
    <source>
        <dbReference type="EMBL" id="KAH1166122.1"/>
    </source>
</evidence>
<gene>
    <name evidence="1" type="ORF">KIL84_015294</name>
</gene>
<organism evidence="1 2">
    <name type="scientific">Mauremys mutica</name>
    <name type="common">yellowpond turtle</name>
    <dbReference type="NCBI Taxonomy" id="74926"/>
    <lineage>
        <taxon>Eukaryota</taxon>
        <taxon>Metazoa</taxon>
        <taxon>Chordata</taxon>
        <taxon>Craniata</taxon>
        <taxon>Vertebrata</taxon>
        <taxon>Euteleostomi</taxon>
        <taxon>Archelosauria</taxon>
        <taxon>Testudinata</taxon>
        <taxon>Testudines</taxon>
        <taxon>Cryptodira</taxon>
        <taxon>Durocryptodira</taxon>
        <taxon>Testudinoidea</taxon>
        <taxon>Geoemydidae</taxon>
        <taxon>Geoemydinae</taxon>
        <taxon>Mauremys</taxon>
    </lineage>
</organism>
<dbReference type="EMBL" id="JAHDVG010000487">
    <property type="protein sequence ID" value="KAH1166122.1"/>
    <property type="molecule type" value="Genomic_DNA"/>
</dbReference>
<accession>A0A9D4AM20</accession>
<proteinExistence type="predicted"/>
<reference evidence="1" key="1">
    <citation type="submission" date="2021-09" db="EMBL/GenBank/DDBJ databases">
        <title>The genome of Mauremys mutica provides insights into the evolution of semi-aquatic lifestyle.</title>
        <authorList>
            <person name="Gong S."/>
            <person name="Gao Y."/>
        </authorList>
    </citation>
    <scope>NUCLEOTIDE SEQUENCE</scope>
    <source>
        <strain evidence="1">MM-2020</strain>
        <tissue evidence="1">Muscle</tissue>
    </source>
</reference>